<evidence type="ECO:0000256" key="7">
    <source>
        <dbReference type="PROSITE-ProRule" id="PRU01360"/>
    </source>
</evidence>
<keyword evidence="4 7" id="KW-0812">Transmembrane</keyword>
<dbReference type="InterPro" id="IPR008969">
    <property type="entry name" value="CarboxyPept-like_regulatory"/>
</dbReference>
<dbReference type="RefSeq" id="WP_254166993.1">
    <property type="nucleotide sequence ID" value="NZ_JAHESF010000022.1"/>
</dbReference>
<dbReference type="SUPFAM" id="SSF56935">
    <property type="entry name" value="Porins"/>
    <property type="match status" value="1"/>
</dbReference>
<dbReference type="InterPro" id="IPR023996">
    <property type="entry name" value="TonB-dep_OMP_SusC/RagA"/>
</dbReference>
<dbReference type="NCBIfam" id="TIGR04057">
    <property type="entry name" value="SusC_RagA_signa"/>
    <property type="match status" value="1"/>
</dbReference>
<dbReference type="NCBIfam" id="TIGR04056">
    <property type="entry name" value="OMP_RagA_SusC"/>
    <property type="match status" value="1"/>
</dbReference>
<evidence type="ECO:0000313" key="10">
    <source>
        <dbReference type="Proteomes" id="UP001319200"/>
    </source>
</evidence>
<dbReference type="InterPro" id="IPR018247">
    <property type="entry name" value="EF_Hand_1_Ca_BS"/>
</dbReference>
<reference evidence="9 10" key="1">
    <citation type="submission" date="2021-05" db="EMBL/GenBank/DDBJ databases">
        <title>A Polyphasic approach of four new species of the genus Ohtaekwangia: Ohtaekwangia histidinii sp. nov., Ohtaekwangia cretensis sp. nov., Ohtaekwangia indiensis sp. nov., Ohtaekwangia reichenbachii sp. nov. from diverse environment.</title>
        <authorList>
            <person name="Octaviana S."/>
        </authorList>
    </citation>
    <scope>NUCLEOTIDE SEQUENCE [LARGE SCALE GENOMIC DNA]</scope>
    <source>
        <strain evidence="9 10">PWU4</strain>
    </source>
</reference>
<comment type="caution">
    <text evidence="9">The sequence shown here is derived from an EMBL/GenBank/DDBJ whole genome shotgun (WGS) entry which is preliminary data.</text>
</comment>
<keyword evidence="5 7" id="KW-0472">Membrane</keyword>
<dbReference type="Gene3D" id="2.60.40.1120">
    <property type="entry name" value="Carboxypeptidase-like, regulatory domain"/>
    <property type="match status" value="1"/>
</dbReference>
<dbReference type="InterPro" id="IPR036942">
    <property type="entry name" value="Beta-barrel_TonB_sf"/>
</dbReference>
<dbReference type="Pfam" id="PF07715">
    <property type="entry name" value="Plug"/>
    <property type="match status" value="1"/>
</dbReference>
<dbReference type="SUPFAM" id="SSF49464">
    <property type="entry name" value="Carboxypeptidase regulatory domain-like"/>
    <property type="match status" value="1"/>
</dbReference>
<dbReference type="InterPro" id="IPR037066">
    <property type="entry name" value="Plug_dom_sf"/>
</dbReference>
<evidence type="ECO:0000256" key="1">
    <source>
        <dbReference type="ARBA" id="ARBA00004571"/>
    </source>
</evidence>
<accession>A0AAP2DMR6</accession>
<dbReference type="PROSITE" id="PS00018">
    <property type="entry name" value="EF_HAND_1"/>
    <property type="match status" value="1"/>
</dbReference>
<dbReference type="InterPro" id="IPR023997">
    <property type="entry name" value="TonB-dep_OMP_SusC/RagA_CS"/>
</dbReference>
<dbReference type="InterPro" id="IPR012910">
    <property type="entry name" value="Plug_dom"/>
</dbReference>
<protein>
    <submittedName>
        <fullName evidence="9">SusC/RagA family TonB-linked outer membrane protein</fullName>
    </submittedName>
</protein>
<dbReference type="PROSITE" id="PS52016">
    <property type="entry name" value="TONB_DEPENDENT_REC_3"/>
    <property type="match status" value="1"/>
</dbReference>
<evidence type="ECO:0000259" key="8">
    <source>
        <dbReference type="Pfam" id="PF07715"/>
    </source>
</evidence>
<evidence type="ECO:0000256" key="4">
    <source>
        <dbReference type="ARBA" id="ARBA00022692"/>
    </source>
</evidence>
<dbReference type="Gene3D" id="2.40.170.20">
    <property type="entry name" value="TonB-dependent receptor, beta-barrel domain"/>
    <property type="match status" value="1"/>
</dbReference>
<evidence type="ECO:0000256" key="5">
    <source>
        <dbReference type="ARBA" id="ARBA00023136"/>
    </source>
</evidence>
<keyword evidence="3 7" id="KW-1134">Transmembrane beta strand</keyword>
<dbReference type="Gene3D" id="2.170.130.10">
    <property type="entry name" value="TonB-dependent receptor, plug domain"/>
    <property type="match status" value="1"/>
</dbReference>
<dbReference type="Proteomes" id="UP001319200">
    <property type="component" value="Unassembled WGS sequence"/>
</dbReference>
<dbReference type="InterPro" id="IPR039426">
    <property type="entry name" value="TonB-dep_rcpt-like"/>
</dbReference>
<keyword evidence="6 7" id="KW-0998">Cell outer membrane</keyword>
<sequence>MKKFLLLFLWTFLIVLIAEDGIAQSSTISGKVTEGTEPLPGVSILVKGRNTGTTTDANGEFSLEAQPDAVLIMSFIGYKTKEVSVANRTYIAESLEVEISQLGEIVVLGYQTSAKRDVTTAISSVSSEELKPFVTGTAATALQGKIPGVQIFNAGGGVGAQPRIVVRGMSSLTGNTNPLIIVDGMEIGYNFMNTINPLDIDRVDVLKDASAAAIYGSRAGQGVILITTKRGRGEPQINVESSIGLDYMPELHPAGAQEYARVQNQIATNSGIPLPFANPDNLKSYDYWKSTFKSPGVRQNYMISASANREGLTLYGSLGYYKETSNMGARGGEWNKLTARFNGDVKISDKVKLGFTLAPRYEKYPYAPMNLTWNALAMDPTTAPFKSEDSVYQMLPVGYDKTAFNPYYSLPNRSPYNLATNPEYELRKNFSENEYFGGQFQTFLQIEPVKNLVFKSSLDATGNVTQRNAYSPKVFLATDARTLESIVSSSSSSDTRWKITNTLAYTAAIGDDHNIDAMLGQSMDSYATKGTSAERRGIPFDAEPYQYIPAAGPTNTGSGSYQPGAGPFGKMSSYFGSLRYNFRNKYYLSGSMRADGSSMVNPKYRWGYFPTVSAAWTISEESFFSAYTNTVNYLKLRASWGQAGGNLPGSPGSYLTVVNRTTYVDATGAPISGYTPTWISNPEIKWEVQEDYTIGIDASLLQDKLNLSFDHYVKTPNNLLVSVLIDHTLGYPNGYTSYQNTNVARLRTTGWDMSVGYKTNIGSRLRFTADLTLSHYKSIAKYVGNVDPLRYGESNDGISTFRSRITKGHEPGAWYGFIVDGVFQTNEEAAAYVNNDGIRYQPAAMAGDLKYRDADNDGDVDNDDLTDIGSPYPDLTSGLTLGLNYGNFDFRMEFYGSFGQTVFNVARMNMNAARWKYNFEEGWADQYWNGEGSTNEFPILKTTDLNGNFSKMSTFFLEKSDFTRCRLIQLGYTLPKGIVKGLKNLRVYASMQNAFTITGYSGINPDVPWYSGIGYNGVDNYQALLPKTYLFGLSLGL</sequence>
<dbReference type="AlphaFoldDB" id="A0AAP2DMR6"/>
<evidence type="ECO:0000313" key="9">
    <source>
        <dbReference type="EMBL" id="MBT1699226.1"/>
    </source>
</evidence>
<proteinExistence type="inferred from homology"/>
<dbReference type="GO" id="GO:0009279">
    <property type="term" value="C:cell outer membrane"/>
    <property type="evidence" value="ECO:0007669"/>
    <property type="project" value="UniProtKB-SubCell"/>
</dbReference>
<dbReference type="Pfam" id="PF13715">
    <property type="entry name" value="CarbopepD_reg_2"/>
    <property type="match status" value="1"/>
</dbReference>
<organism evidence="9 10">
    <name type="scientific">Chryseosolibacter histidini</name>
    <dbReference type="NCBI Taxonomy" id="2782349"/>
    <lineage>
        <taxon>Bacteria</taxon>
        <taxon>Pseudomonadati</taxon>
        <taxon>Bacteroidota</taxon>
        <taxon>Cytophagia</taxon>
        <taxon>Cytophagales</taxon>
        <taxon>Chryseotaleaceae</taxon>
        <taxon>Chryseosolibacter</taxon>
    </lineage>
</organism>
<name>A0AAP2DMR6_9BACT</name>
<gene>
    <name evidence="9" type="ORF">KK083_20180</name>
</gene>
<dbReference type="EMBL" id="JAHESF010000022">
    <property type="protein sequence ID" value="MBT1699226.1"/>
    <property type="molecule type" value="Genomic_DNA"/>
</dbReference>
<evidence type="ECO:0000256" key="3">
    <source>
        <dbReference type="ARBA" id="ARBA00022452"/>
    </source>
</evidence>
<keyword evidence="2 7" id="KW-0813">Transport</keyword>
<evidence type="ECO:0000256" key="2">
    <source>
        <dbReference type="ARBA" id="ARBA00022448"/>
    </source>
</evidence>
<keyword evidence="10" id="KW-1185">Reference proteome</keyword>
<feature type="domain" description="TonB-dependent receptor plug" evidence="8">
    <location>
        <begin position="115"/>
        <end position="223"/>
    </location>
</feature>
<evidence type="ECO:0000256" key="6">
    <source>
        <dbReference type="ARBA" id="ARBA00023237"/>
    </source>
</evidence>
<comment type="similarity">
    <text evidence="7">Belongs to the TonB-dependent receptor family.</text>
</comment>
<comment type="subcellular location">
    <subcellularLocation>
        <location evidence="1 7">Cell outer membrane</location>
        <topology evidence="1 7">Multi-pass membrane protein</topology>
    </subcellularLocation>
</comment>